<gene>
    <name evidence="2" type="ORF">BDV96DRAFT_669421</name>
</gene>
<protein>
    <submittedName>
        <fullName evidence="2">Uncharacterized protein</fullName>
    </submittedName>
</protein>
<keyword evidence="3" id="KW-1185">Reference proteome</keyword>
<evidence type="ECO:0000256" key="1">
    <source>
        <dbReference type="SAM" id="MobiDB-lite"/>
    </source>
</evidence>
<dbReference type="AlphaFoldDB" id="A0A6A5YRV4"/>
<proteinExistence type="predicted"/>
<reference evidence="2" key="1">
    <citation type="journal article" date="2020" name="Stud. Mycol.">
        <title>101 Dothideomycetes genomes: a test case for predicting lifestyles and emergence of pathogens.</title>
        <authorList>
            <person name="Haridas S."/>
            <person name="Albert R."/>
            <person name="Binder M."/>
            <person name="Bloem J."/>
            <person name="Labutti K."/>
            <person name="Salamov A."/>
            <person name="Andreopoulos B."/>
            <person name="Baker S."/>
            <person name="Barry K."/>
            <person name="Bills G."/>
            <person name="Bluhm B."/>
            <person name="Cannon C."/>
            <person name="Castanera R."/>
            <person name="Culley D."/>
            <person name="Daum C."/>
            <person name="Ezra D."/>
            <person name="Gonzalez J."/>
            <person name="Henrissat B."/>
            <person name="Kuo A."/>
            <person name="Liang C."/>
            <person name="Lipzen A."/>
            <person name="Lutzoni F."/>
            <person name="Magnuson J."/>
            <person name="Mondo S."/>
            <person name="Nolan M."/>
            <person name="Ohm R."/>
            <person name="Pangilinan J."/>
            <person name="Park H.-J."/>
            <person name="Ramirez L."/>
            <person name="Alfaro M."/>
            <person name="Sun H."/>
            <person name="Tritt A."/>
            <person name="Yoshinaga Y."/>
            <person name="Zwiers L.-H."/>
            <person name="Turgeon B."/>
            <person name="Goodwin S."/>
            <person name="Spatafora J."/>
            <person name="Crous P."/>
            <person name="Grigoriev I."/>
        </authorList>
    </citation>
    <scope>NUCLEOTIDE SEQUENCE</scope>
    <source>
        <strain evidence="2">CBS 627.86</strain>
    </source>
</reference>
<feature type="region of interest" description="Disordered" evidence="1">
    <location>
        <begin position="377"/>
        <end position="436"/>
    </location>
</feature>
<feature type="compositionally biased region" description="Polar residues" evidence="1">
    <location>
        <begin position="395"/>
        <end position="414"/>
    </location>
</feature>
<accession>A0A6A5YRV4</accession>
<sequence length="472" mass="53419">MLPKSIFVQDESNRLSTSSSGTPKKRRRRLSKRFLQHASKAPKDKPTSSTHNRPCQISEFIVPIEFPPLPVWSHADEMPNLIPDPDTKYIARVQAAQVLDIPRPIESSTEPSPRTSASYNTQATSIDYVTPPPRGSSLPKARTELRYQDDGRRNGMYLDRDSSVIVAVQQPLARETRAQDVDDTLYMEPKEEWLEHKVSGEGINVVVDEESIAMIRPIQLVPERHPVYVQPVQKPVRAKNFYMVHTVEENNKTNEETKYVEEEEKEEDDEDSLNLSSPGDSTYSSAIMPPCLQAPHPTTKHIAVEEDDFYSLPSSKPSSENPIHSKYPTRHVTAESTTGSLNLIHPFTISPIGTSDENIARVGNSTRPQNQNFKQMSRIPRPCSSHTPFSDKKSPTTNYLKFSNPPFQKTTSEGKSVRFEDVDAQDEEKGTEVEDSVIWGEEVEREEKKREGKNSLGRRVKRVLFPGLDRDV</sequence>
<feature type="compositionally biased region" description="Basic residues" evidence="1">
    <location>
        <begin position="23"/>
        <end position="35"/>
    </location>
</feature>
<feature type="compositionally biased region" description="Basic and acidic residues" evidence="1">
    <location>
        <begin position="415"/>
        <end position="432"/>
    </location>
</feature>
<dbReference type="EMBL" id="ML977341">
    <property type="protein sequence ID" value="KAF2109740.1"/>
    <property type="molecule type" value="Genomic_DNA"/>
</dbReference>
<feature type="compositionally biased region" description="Acidic residues" evidence="1">
    <location>
        <begin position="261"/>
        <end position="272"/>
    </location>
</feature>
<name>A0A6A5YRV4_9PLEO</name>
<evidence type="ECO:0000313" key="3">
    <source>
        <dbReference type="Proteomes" id="UP000799770"/>
    </source>
</evidence>
<organism evidence="2 3">
    <name type="scientific">Lophiotrema nucula</name>
    <dbReference type="NCBI Taxonomy" id="690887"/>
    <lineage>
        <taxon>Eukaryota</taxon>
        <taxon>Fungi</taxon>
        <taxon>Dikarya</taxon>
        <taxon>Ascomycota</taxon>
        <taxon>Pezizomycotina</taxon>
        <taxon>Dothideomycetes</taxon>
        <taxon>Pleosporomycetidae</taxon>
        <taxon>Pleosporales</taxon>
        <taxon>Lophiotremataceae</taxon>
        <taxon>Lophiotrema</taxon>
    </lineage>
</organism>
<feature type="region of interest" description="Disordered" evidence="1">
    <location>
        <begin position="1"/>
        <end position="53"/>
    </location>
</feature>
<dbReference type="Proteomes" id="UP000799770">
    <property type="component" value="Unassembled WGS sequence"/>
</dbReference>
<feature type="compositionally biased region" description="Polar residues" evidence="1">
    <location>
        <begin position="273"/>
        <end position="285"/>
    </location>
</feature>
<feature type="region of interest" description="Disordered" evidence="1">
    <location>
        <begin position="252"/>
        <end position="287"/>
    </location>
</feature>
<evidence type="ECO:0000313" key="2">
    <source>
        <dbReference type="EMBL" id="KAF2109740.1"/>
    </source>
</evidence>